<accession>A0ABT6TW74</accession>
<sequence>MKRTAALMALAILLAVVAGCTKSEQTLAGPKTLTVACCQTYTYDIQFRDFVEAGFPDWDVRFVPLQPDNDYKAYDEKTLAAFIDKEKPDLLILNVPDYRLLHKADKLQNLEEWASRKKVKLTDSLTPGVLDFLRGEDGGPLYGIGPGFHASAMYYNKNIFDRLGIPYPTDGMNWEQTIALADRVMQDKRLEKGEVGLHIPWLRGPFDLLQRIAGTEGLTYANAKTGAVTFDSPGWERLFKQVAAAYKRGTFVATWPEARESDGQTYYDQAAMEAVDLFKQGKAAITIDDDNLLLNLNAQAKPKFGWGVVTTPARSSDPTFGGELQMYEMFAIPAAAAHAEEAWEVLSYFMSAHVGQAKAALGGTIGGMDLSVQAEYPAWKQNANFKPFYALRPTNTIDRYYFGEPQGPGTFDEAFAELVNGQIRSVLENKKTEDEAFDAIQPAAEALMKKALSEAQSDSANKDGGSE</sequence>
<protein>
    <submittedName>
        <fullName evidence="6">ABC transporter substrate-binding protein</fullName>
    </submittedName>
</protein>
<dbReference type="Pfam" id="PF01547">
    <property type="entry name" value="SBP_bac_1"/>
    <property type="match status" value="1"/>
</dbReference>
<comment type="similarity">
    <text evidence="2">Belongs to the bacterial solute-binding protein 1 family.</text>
</comment>
<evidence type="ECO:0000313" key="7">
    <source>
        <dbReference type="Proteomes" id="UP001161691"/>
    </source>
</evidence>
<evidence type="ECO:0000256" key="5">
    <source>
        <dbReference type="SAM" id="SignalP"/>
    </source>
</evidence>
<comment type="subcellular location">
    <subcellularLocation>
        <location evidence="1">Cell envelope</location>
    </subcellularLocation>
</comment>
<organism evidence="6 7">
    <name type="scientific">Cohnella hashimotonis</name>
    <dbReference type="NCBI Taxonomy" id="2826895"/>
    <lineage>
        <taxon>Bacteria</taxon>
        <taxon>Bacillati</taxon>
        <taxon>Bacillota</taxon>
        <taxon>Bacilli</taxon>
        <taxon>Bacillales</taxon>
        <taxon>Paenibacillaceae</taxon>
        <taxon>Cohnella</taxon>
    </lineage>
</organism>
<feature type="chain" id="PRO_5046351457" evidence="5">
    <location>
        <begin position="29"/>
        <end position="467"/>
    </location>
</feature>
<dbReference type="PANTHER" id="PTHR43649">
    <property type="entry name" value="ARABINOSE-BINDING PROTEIN-RELATED"/>
    <property type="match status" value="1"/>
</dbReference>
<reference evidence="6" key="1">
    <citation type="submission" date="2023-04" db="EMBL/GenBank/DDBJ databases">
        <title>Comparative genomic analysis of Cohnella hashimotonis sp. nov., isolated from the International Space Station.</title>
        <authorList>
            <person name="Venkateswaran K."/>
            <person name="Simpson A."/>
        </authorList>
    </citation>
    <scope>NUCLEOTIDE SEQUENCE</scope>
    <source>
        <strain evidence="6">F6_2S_P_1</strain>
    </source>
</reference>
<evidence type="ECO:0000313" key="6">
    <source>
        <dbReference type="EMBL" id="MDI4650214.1"/>
    </source>
</evidence>
<proteinExistence type="inferred from homology"/>
<keyword evidence="3" id="KW-0813">Transport</keyword>
<dbReference type="InterPro" id="IPR050490">
    <property type="entry name" value="Bact_solute-bd_prot1"/>
</dbReference>
<gene>
    <name evidence="6" type="ORF">KB449_35115</name>
</gene>
<keyword evidence="4 5" id="KW-0732">Signal</keyword>
<dbReference type="SUPFAM" id="SSF53850">
    <property type="entry name" value="Periplasmic binding protein-like II"/>
    <property type="match status" value="1"/>
</dbReference>
<keyword evidence="7" id="KW-1185">Reference proteome</keyword>
<name>A0ABT6TW74_9BACL</name>
<dbReference type="EMBL" id="JAGRPV010000002">
    <property type="protein sequence ID" value="MDI4650214.1"/>
    <property type="molecule type" value="Genomic_DNA"/>
</dbReference>
<evidence type="ECO:0000256" key="2">
    <source>
        <dbReference type="ARBA" id="ARBA00008520"/>
    </source>
</evidence>
<evidence type="ECO:0000256" key="1">
    <source>
        <dbReference type="ARBA" id="ARBA00004196"/>
    </source>
</evidence>
<feature type="signal peptide" evidence="5">
    <location>
        <begin position="1"/>
        <end position="28"/>
    </location>
</feature>
<dbReference type="PROSITE" id="PS51257">
    <property type="entry name" value="PROKAR_LIPOPROTEIN"/>
    <property type="match status" value="1"/>
</dbReference>
<dbReference type="PANTHER" id="PTHR43649:SF31">
    <property type="entry name" value="SN-GLYCEROL-3-PHOSPHATE-BINDING PERIPLASMIC PROTEIN UGPB"/>
    <property type="match status" value="1"/>
</dbReference>
<dbReference type="RefSeq" id="WP_282913076.1">
    <property type="nucleotide sequence ID" value="NZ_JAGRPV010000002.1"/>
</dbReference>
<evidence type="ECO:0000256" key="3">
    <source>
        <dbReference type="ARBA" id="ARBA00022448"/>
    </source>
</evidence>
<comment type="caution">
    <text evidence="6">The sequence shown here is derived from an EMBL/GenBank/DDBJ whole genome shotgun (WGS) entry which is preliminary data.</text>
</comment>
<dbReference type="InterPro" id="IPR006059">
    <property type="entry name" value="SBP"/>
</dbReference>
<dbReference type="Proteomes" id="UP001161691">
    <property type="component" value="Unassembled WGS sequence"/>
</dbReference>
<dbReference type="Gene3D" id="3.40.190.10">
    <property type="entry name" value="Periplasmic binding protein-like II"/>
    <property type="match status" value="1"/>
</dbReference>
<evidence type="ECO:0000256" key="4">
    <source>
        <dbReference type="ARBA" id="ARBA00022729"/>
    </source>
</evidence>